<dbReference type="EMBL" id="JAEPDI010000001">
    <property type="protein sequence ID" value="MCG7937816.1"/>
    <property type="molecule type" value="Genomic_DNA"/>
</dbReference>
<dbReference type="InterPro" id="IPR024742">
    <property type="entry name" value="Glycogen_debranch_N"/>
</dbReference>
<dbReference type="PANTHER" id="PTHR10569">
    <property type="entry name" value="GLYCOGEN DEBRANCHING ENZYME"/>
    <property type="match status" value="1"/>
</dbReference>
<dbReference type="AlphaFoldDB" id="A0A9E4MYG1"/>
<proteinExistence type="predicted"/>
<feature type="domain" description="Glycogen debranching enzyme C-terminal" evidence="1">
    <location>
        <begin position="287"/>
        <end position="649"/>
    </location>
</feature>
<reference evidence="3" key="1">
    <citation type="journal article" date="2021" name="Proc. Natl. Acad. Sci. U.S.A.">
        <title>Global biogeography of chemosynthetic symbionts reveals both localized and globally distributed symbiont groups. .</title>
        <authorList>
            <person name="Osvatic J.T."/>
            <person name="Wilkins L.G.E."/>
            <person name="Leibrecht L."/>
            <person name="Leray M."/>
            <person name="Zauner S."/>
            <person name="Polzin J."/>
            <person name="Camacho Y."/>
            <person name="Gros O."/>
            <person name="van Gils J.A."/>
            <person name="Eisen J.A."/>
            <person name="Petersen J.M."/>
            <person name="Yuen B."/>
        </authorList>
    </citation>
    <scope>NUCLEOTIDE SEQUENCE</scope>
    <source>
        <strain evidence="3">MAGL173</strain>
    </source>
</reference>
<protein>
    <submittedName>
        <fullName evidence="3">Amylo-alpha-1,6-glucosidase</fullName>
    </submittedName>
</protein>
<comment type="caution">
    <text evidence="3">The sequence shown here is derived from an EMBL/GenBank/DDBJ whole genome shotgun (WGS) entry which is preliminary data.</text>
</comment>
<dbReference type="PANTHER" id="PTHR10569:SF2">
    <property type="entry name" value="GLYCOGEN DEBRANCHING ENZYME"/>
    <property type="match status" value="1"/>
</dbReference>
<dbReference type="Gene3D" id="1.50.10.10">
    <property type="match status" value="1"/>
</dbReference>
<dbReference type="FunFam" id="1.50.10.10:FF:000073">
    <property type="entry name" value="Glycogen debranching enzyme, hypothetical (TreX-like)"/>
    <property type="match status" value="1"/>
</dbReference>
<gene>
    <name evidence="3" type="ORF">JAZ04_03005</name>
</gene>
<dbReference type="InterPro" id="IPR008928">
    <property type="entry name" value="6-hairpin_glycosidase_sf"/>
</dbReference>
<dbReference type="Proteomes" id="UP000886687">
    <property type="component" value="Unassembled WGS sequence"/>
</dbReference>
<feature type="domain" description="Glycogen debranching enzyme bacterial and archaeal type N-terminal" evidence="2">
    <location>
        <begin position="21"/>
        <end position="239"/>
    </location>
</feature>
<evidence type="ECO:0000313" key="3">
    <source>
        <dbReference type="EMBL" id="MCG7937816.1"/>
    </source>
</evidence>
<sequence length="662" mass="74428">MSDLVRFGRDICGDLAQAERREWWLTNGLGGYAGGTIAGTLTRRYHGLLIAPIHGAMDRQLLMAKADATLDLAGREWPLFTNRWYGDVVQPAGYRNIEQFRLRGRMPVWRFACADRIVEMRIWMVDGEHTTYVAYRCRGGGDDLARLRLKLLVNHRDHHGNMPVRGTTAALNQRDNRLEIEWPQGGRLYLHSTPADMEPRQDWHEGFQLKREAERGLAAIDNNLSLGQLIFTLQEGEWVGFAVTLNDQLQFDLPAAMQSFMDRDESLRQPPPEGFSEPDWIAQMRLSADSFLIKRVLPSGELGDSIVAGYPWFGDWGRDTMISLAGLTLAVGRLESARSILMSYAKLVDQGQLPNRFTDRGETAEYNTVDAALWYFDAWHAYLEASDDTASLQQVYPVLQNIIEWHINGTRYGIGMDPNDHLLRAGEAGIQLTWMDAKVGNWVVTPRTGKAVEINALWYNALMIMAGFAERLGEPATDYAQLAEVVKVSFKRFTTPDREGLFDLLDGPNGDDSSIRPNQILAVSLIHSPLDSEQQKQVVEICSRELLTSHGLRSLSPRHKDYAHHYKGGVADRDGAYHQGTVWAWLLGHYAWAEYLVSGDAQAAQQRLEPLGDHLKDAGLGHVSEIFDADPPHRPRGAPAQAWSVATVLVAWQRLQQIINGQ</sequence>
<name>A0A9E4MYG1_9GAMM</name>
<dbReference type="InterPro" id="IPR012341">
    <property type="entry name" value="6hp_glycosidase-like_sf"/>
</dbReference>
<dbReference type="Pfam" id="PF06202">
    <property type="entry name" value="GDE_C"/>
    <property type="match status" value="1"/>
</dbReference>
<dbReference type="GO" id="GO:0004134">
    <property type="term" value="F:4-alpha-glucanotransferase activity"/>
    <property type="evidence" value="ECO:0007669"/>
    <property type="project" value="InterPro"/>
</dbReference>
<evidence type="ECO:0000313" key="4">
    <source>
        <dbReference type="Proteomes" id="UP000886687"/>
    </source>
</evidence>
<dbReference type="Pfam" id="PF12439">
    <property type="entry name" value="GDE_N"/>
    <property type="match status" value="1"/>
</dbReference>
<dbReference type="GO" id="GO:0004135">
    <property type="term" value="F:amylo-alpha-1,6-glucosidase activity"/>
    <property type="evidence" value="ECO:0007669"/>
    <property type="project" value="InterPro"/>
</dbReference>
<evidence type="ECO:0000259" key="2">
    <source>
        <dbReference type="Pfam" id="PF12439"/>
    </source>
</evidence>
<evidence type="ECO:0000259" key="1">
    <source>
        <dbReference type="Pfam" id="PF06202"/>
    </source>
</evidence>
<dbReference type="InterPro" id="IPR010401">
    <property type="entry name" value="AGL/Gdb1"/>
</dbReference>
<accession>A0A9E4MYG1</accession>
<organism evidence="3 4">
    <name type="scientific">Candidatus Thiodiazotropha lotti</name>
    <dbReference type="NCBI Taxonomy" id="2792787"/>
    <lineage>
        <taxon>Bacteria</taxon>
        <taxon>Pseudomonadati</taxon>
        <taxon>Pseudomonadota</taxon>
        <taxon>Gammaproteobacteria</taxon>
        <taxon>Chromatiales</taxon>
        <taxon>Sedimenticolaceae</taxon>
        <taxon>Candidatus Thiodiazotropha</taxon>
    </lineage>
</organism>
<dbReference type="GO" id="GO:0005980">
    <property type="term" value="P:glycogen catabolic process"/>
    <property type="evidence" value="ECO:0007669"/>
    <property type="project" value="InterPro"/>
</dbReference>
<dbReference type="SUPFAM" id="SSF48208">
    <property type="entry name" value="Six-hairpin glycosidases"/>
    <property type="match status" value="1"/>
</dbReference>
<dbReference type="InterPro" id="IPR032790">
    <property type="entry name" value="GDE_C"/>
</dbReference>